<dbReference type="Gramene" id="Kaladp0862s0001.1.v1.1">
    <property type="protein sequence ID" value="Kaladp0862s0001.1.v1.1.CDS.1"/>
    <property type="gene ID" value="Kaladp0862s0001.v1.1"/>
</dbReference>
<evidence type="ECO:0000313" key="2">
    <source>
        <dbReference type="Proteomes" id="UP000594263"/>
    </source>
</evidence>
<protein>
    <submittedName>
        <fullName evidence="1">Uncharacterized protein</fullName>
    </submittedName>
</protein>
<proteinExistence type="predicted"/>
<sequence length="64" mass="7321">MTFLQFAQNQVSTRKPLPIDPRRQVEMIARLKSVLNSVSYTDAEVEVTFIWALSARLYFVACGI</sequence>
<dbReference type="AlphaFoldDB" id="A0A7N0VHJ4"/>
<dbReference type="Proteomes" id="UP000594263">
    <property type="component" value="Unplaced"/>
</dbReference>
<keyword evidence="2" id="KW-1185">Reference proteome</keyword>
<name>A0A7N0VHJ4_KALFE</name>
<evidence type="ECO:0000313" key="1">
    <source>
        <dbReference type="EnsemblPlants" id="Kaladp0862s0001.1.v1.1.CDS.1"/>
    </source>
</evidence>
<dbReference type="EnsemblPlants" id="Kaladp0862s0001.1.v1.1">
    <property type="protein sequence ID" value="Kaladp0862s0001.1.v1.1.CDS.1"/>
    <property type="gene ID" value="Kaladp0862s0001.v1.1"/>
</dbReference>
<accession>A0A7N0VHJ4</accession>
<organism evidence="1 2">
    <name type="scientific">Kalanchoe fedtschenkoi</name>
    <name type="common">Lavender scallops</name>
    <name type="synonym">South American air plant</name>
    <dbReference type="NCBI Taxonomy" id="63787"/>
    <lineage>
        <taxon>Eukaryota</taxon>
        <taxon>Viridiplantae</taxon>
        <taxon>Streptophyta</taxon>
        <taxon>Embryophyta</taxon>
        <taxon>Tracheophyta</taxon>
        <taxon>Spermatophyta</taxon>
        <taxon>Magnoliopsida</taxon>
        <taxon>eudicotyledons</taxon>
        <taxon>Gunneridae</taxon>
        <taxon>Pentapetalae</taxon>
        <taxon>Saxifragales</taxon>
        <taxon>Crassulaceae</taxon>
        <taxon>Kalanchoe</taxon>
    </lineage>
</organism>
<reference evidence="1" key="1">
    <citation type="submission" date="2021-01" db="UniProtKB">
        <authorList>
            <consortium name="EnsemblPlants"/>
        </authorList>
    </citation>
    <scope>IDENTIFICATION</scope>
</reference>